<geneLocation type="plasmid" evidence="2 3">
    <name>Cy782203</name>
</geneLocation>
<dbReference type="HOGENOM" id="CLU_2092747_0_0_3"/>
<feature type="region of interest" description="Disordered" evidence="1">
    <location>
        <begin position="93"/>
        <end position="116"/>
    </location>
</feature>
<feature type="compositionally biased region" description="Basic and acidic residues" evidence="1">
    <location>
        <begin position="95"/>
        <end position="116"/>
    </location>
</feature>
<gene>
    <name evidence="2" type="ordered locus">Cyan7822_6945</name>
</gene>
<evidence type="ECO:0000313" key="2">
    <source>
        <dbReference type="EMBL" id="ADN18583.1"/>
    </source>
</evidence>
<evidence type="ECO:0000313" key="3">
    <source>
        <dbReference type="Proteomes" id="UP000008206"/>
    </source>
</evidence>
<evidence type="ECO:0000256" key="1">
    <source>
        <dbReference type="SAM" id="MobiDB-lite"/>
    </source>
</evidence>
<name>E0UNQ3_GLOV7</name>
<dbReference type="KEGG" id="cyj:Cyan7822_6945"/>
<organism evidence="2 3">
    <name type="scientific">Gloeothece verrucosa (strain PCC 7822)</name>
    <name type="common">Cyanothece sp. (strain PCC 7822)</name>
    <dbReference type="NCBI Taxonomy" id="497965"/>
    <lineage>
        <taxon>Bacteria</taxon>
        <taxon>Bacillati</taxon>
        <taxon>Cyanobacteriota</taxon>
        <taxon>Cyanophyceae</taxon>
        <taxon>Oscillatoriophycideae</taxon>
        <taxon>Chroococcales</taxon>
        <taxon>Aphanothecaceae</taxon>
        <taxon>Gloeothece</taxon>
        <taxon>Gloeothece verrucosa</taxon>
    </lineage>
</organism>
<sequence>MARNPNHTLDDYEKPFYDEDENLLPEWEFPYVLWSDNYNYYPDGKPRPEYEKRVWDSDRNSTGVAYALTGKEEEVKRWRETEERWQKQFGSSYTERVREGHRREREARRKRLGLRD</sequence>
<keyword evidence="3" id="KW-1185">Reference proteome</keyword>
<dbReference type="AlphaFoldDB" id="E0UNQ3"/>
<dbReference type="Proteomes" id="UP000008206">
    <property type="component" value="Plasmid Cy782203"/>
</dbReference>
<dbReference type="EMBL" id="CP002201">
    <property type="protein sequence ID" value="ADN18583.1"/>
    <property type="molecule type" value="Genomic_DNA"/>
</dbReference>
<dbReference type="RefSeq" id="WP_013325706.1">
    <property type="nucleotide sequence ID" value="NC_014502.1"/>
</dbReference>
<accession>E0UNQ3</accession>
<proteinExistence type="predicted"/>
<keyword evidence="2" id="KW-0614">Plasmid</keyword>
<protein>
    <submittedName>
        <fullName evidence="2">Uncharacterized protein</fullName>
    </submittedName>
</protein>
<reference evidence="3" key="1">
    <citation type="journal article" date="2011" name="MBio">
        <title>Novel metabolic attributes of the genus Cyanothece, comprising a group of unicellular nitrogen-fixing Cyanobacteria.</title>
        <authorList>
            <person name="Bandyopadhyay A."/>
            <person name="Elvitigala T."/>
            <person name="Welsh E."/>
            <person name="Stockel J."/>
            <person name="Liberton M."/>
            <person name="Min H."/>
            <person name="Sherman L.A."/>
            <person name="Pakrasi H.B."/>
        </authorList>
    </citation>
    <scope>NUCLEOTIDE SEQUENCE [LARGE SCALE GENOMIC DNA]</scope>
    <source>
        <strain evidence="3">PCC 7822</strain>
        <plasmid evidence="3">Cy782203</plasmid>
    </source>
</reference>